<dbReference type="GO" id="GO:0005829">
    <property type="term" value="C:cytosol"/>
    <property type="evidence" value="ECO:0007669"/>
    <property type="project" value="TreeGrafter"/>
</dbReference>
<dbReference type="InterPro" id="IPR024051">
    <property type="entry name" value="AICAR_Tfase_dup_dom_sf"/>
</dbReference>
<dbReference type="EMBL" id="CP036269">
    <property type="protein sequence ID" value="QDT43263.1"/>
    <property type="molecule type" value="Genomic_DNA"/>
</dbReference>
<comment type="similarity">
    <text evidence="3 10">Belongs to the PurH family.</text>
</comment>
<dbReference type="Gene3D" id="3.40.50.1380">
    <property type="entry name" value="Methylglyoxal synthase-like domain"/>
    <property type="match status" value="1"/>
</dbReference>
<dbReference type="SUPFAM" id="SSF52335">
    <property type="entry name" value="Methylglyoxal synthase-like"/>
    <property type="match status" value="1"/>
</dbReference>
<evidence type="ECO:0000313" key="13">
    <source>
        <dbReference type="Proteomes" id="UP000317171"/>
    </source>
</evidence>
<name>A0A517RHC5_9PLAN</name>
<evidence type="ECO:0000256" key="4">
    <source>
        <dbReference type="ARBA" id="ARBA00022679"/>
    </source>
</evidence>
<dbReference type="Pfam" id="PF01808">
    <property type="entry name" value="AICARFT_IMPCHas"/>
    <property type="match status" value="1"/>
</dbReference>
<keyword evidence="5 10" id="KW-0658">Purine biosynthesis</keyword>
<dbReference type="Proteomes" id="UP000317171">
    <property type="component" value="Chromosome"/>
</dbReference>
<dbReference type="PIRSF" id="PIRSF000414">
    <property type="entry name" value="AICARFT_IMPCHas"/>
    <property type="match status" value="1"/>
</dbReference>
<feature type="domain" description="MGS-like" evidence="11">
    <location>
        <begin position="1"/>
        <end position="149"/>
    </location>
</feature>
<dbReference type="GO" id="GO:0006189">
    <property type="term" value="P:'de novo' IMP biosynthetic process"/>
    <property type="evidence" value="ECO:0007669"/>
    <property type="project" value="UniProtKB-UniRule"/>
</dbReference>
<evidence type="ECO:0000256" key="1">
    <source>
        <dbReference type="ARBA" id="ARBA00004844"/>
    </source>
</evidence>
<dbReference type="KEGG" id="gaz:Pan241w_33630"/>
<dbReference type="UniPathway" id="UPA00074">
    <property type="reaction ID" value="UER00133"/>
</dbReference>
<dbReference type="FunFam" id="3.40.140.20:FF:000001">
    <property type="entry name" value="Bifunctional purine biosynthesis protein PurH"/>
    <property type="match status" value="1"/>
</dbReference>
<proteinExistence type="inferred from homology"/>
<dbReference type="InterPro" id="IPR036914">
    <property type="entry name" value="MGS-like_dom_sf"/>
</dbReference>
<evidence type="ECO:0000313" key="12">
    <source>
        <dbReference type="EMBL" id="QDT43263.1"/>
    </source>
</evidence>
<dbReference type="FunFam" id="3.40.50.1380:FF:000001">
    <property type="entry name" value="Bifunctional purine biosynthesis protein PurH"/>
    <property type="match status" value="1"/>
</dbReference>
<comment type="catalytic activity">
    <reaction evidence="8 10">
        <text>(6R)-10-formyltetrahydrofolate + 5-amino-1-(5-phospho-beta-D-ribosyl)imidazole-4-carboxamide = 5-formamido-1-(5-phospho-D-ribosyl)imidazole-4-carboxamide + (6S)-5,6,7,8-tetrahydrofolate</text>
        <dbReference type="Rhea" id="RHEA:22192"/>
        <dbReference type="ChEBI" id="CHEBI:57453"/>
        <dbReference type="ChEBI" id="CHEBI:58467"/>
        <dbReference type="ChEBI" id="CHEBI:58475"/>
        <dbReference type="ChEBI" id="CHEBI:195366"/>
        <dbReference type="EC" id="2.1.2.3"/>
    </reaction>
</comment>
<dbReference type="InterPro" id="IPR016193">
    <property type="entry name" value="Cytidine_deaminase-like"/>
</dbReference>
<dbReference type="NCBIfam" id="NF002049">
    <property type="entry name" value="PRK00881.1"/>
    <property type="match status" value="1"/>
</dbReference>
<dbReference type="Gene3D" id="3.40.140.20">
    <property type="match status" value="2"/>
</dbReference>
<dbReference type="OrthoDB" id="9802065at2"/>
<protein>
    <recommendedName>
        <fullName evidence="10">Bifunctional purine biosynthesis protein PurH</fullName>
    </recommendedName>
    <domain>
        <recommendedName>
            <fullName evidence="10">Phosphoribosylaminoimidazolecarboxamide formyltransferase</fullName>
            <ecNumber evidence="10">2.1.2.3</ecNumber>
        </recommendedName>
        <alternativeName>
            <fullName evidence="10">AICAR transformylase</fullName>
        </alternativeName>
    </domain>
    <domain>
        <recommendedName>
            <fullName evidence="10">IMP cyclohydrolase</fullName>
            <ecNumber evidence="10">3.5.4.10</ecNumber>
        </recommendedName>
        <alternativeName>
            <fullName evidence="10">ATIC</fullName>
        </alternativeName>
        <alternativeName>
            <fullName evidence="10">IMP synthase</fullName>
        </alternativeName>
        <alternativeName>
            <fullName evidence="10">Inosinicase</fullName>
        </alternativeName>
    </domain>
</protein>
<gene>
    <name evidence="10 12" type="primary">purH</name>
    <name evidence="12" type="ORF">Pan241w_33630</name>
</gene>
<dbReference type="RefSeq" id="WP_145217796.1">
    <property type="nucleotide sequence ID" value="NZ_CP036269.1"/>
</dbReference>
<reference evidence="12 13" key="1">
    <citation type="submission" date="2019-02" db="EMBL/GenBank/DDBJ databases">
        <title>Deep-cultivation of Planctomycetes and their phenomic and genomic characterization uncovers novel biology.</title>
        <authorList>
            <person name="Wiegand S."/>
            <person name="Jogler M."/>
            <person name="Boedeker C."/>
            <person name="Pinto D."/>
            <person name="Vollmers J."/>
            <person name="Rivas-Marin E."/>
            <person name="Kohn T."/>
            <person name="Peeters S.H."/>
            <person name="Heuer A."/>
            <person name="Rast P."/>
            <person name="Oberbeckmann S."/>
            <person name="Bunk B."/>
            <person name="Jeske O."/>
            <person name="Meyerdierks A."/>
            <person name="Storesund J.E."/>
            <person name="Kallscheuer N."/>
            <person name="Luecker S."/>
            <person name="Lage O.M."/>
            <person name="Pohl T."/>
            <person name="Merkel B.J."/>
            <person name="Hornburger P."/>
            <person name="Mueller R.-W."/>
            <person name="Bruemmer F."/>
            <person name="Labrenz M."/>
            <person name="Spormann A.M."/>
            <person name="Op den Camp H."/>
            <person name="Overmann J."/>
            <person name="Amann R."/>
            <person name="Jetten M.S.M."/>
            <person name="Mascher T."/>
            <person name="Medema M.H."/>
            <person name="Devos D.P."/>
            <person name="Kaster A.-K."/>
            <person name="Ovreas L."/>
            <person name="Rohde M."/>
            <person name="Galperin M.Y."/>
            <person name="Jogler C."/>
        </authorList>
    </citation>
    <scope>NUCLEOTIDE SEQUENCE [LARGE SCALE GENOMIC DNA]</scope>
    <source>
        <strain evidence="12 13">Pan241w</strain>
    </source>
</reference>
<evidence type="ECO:0000256" key="8">
    <source>
        <dbReference type="ARBA" id="ARBA00050488"/>
    </source>
</evidence>
<evidence type="ECO:0000259" key="11">
    <source>
        <dbReference type="PROSITE" id="PS51855"/>
    </source>
</evidence>
<evidence type="ECO:0000256" key="10">
    <source>
        <dbReference type="HAMAP-Rule" id="MF_00139"/>
    </source>
</evidence>
<dbReference type="SUPFAM" id="SSF53927">
    <property type="entry name" value="Cytidine deaminase-like"/>
    <property type="match status" value="1"/>
</dbReference>
<dbReference type="HAMAP" id="MF_00139">
    <property type="entry name" value="PurH"/>
    <property type="match status" value="1"/>
</dbReference>
<keyword evidence="7 10" id="KW-0511">Multifunctional enzyme</keyword>
<dbReference type="InterPro" id="IPR002695">
    <property type="entry name" value="PurH-like"/>
</dbReference>
<dbReference type="Pfam" id="PF02142">
    <property type="entry name" value="MGS"/>
    <property type="match status" value="1"/>
</dbReference>
<dbReference type="PROSITE" id="PS51855">
    <property type="entry name" value="MGS"/>
    <property type="match status" value="1"/>
</dbReference>
<dbReference type="GO" id="GO:0004643">
    <property type="term" value="F:phosphoribosylaminoimidazolecarboxamide formyltransferase activity"/>
    <property type="evidence" value="ECO:0007669"/>
    <property type="project" value="UniProtKB-UniRule"/>
</dbReference>
<dbReference type="PANTHER" id="PTHR11692">
    <property type="entry name" value="BIFUNCTIONAL PURINE BIOSYNTHESIS PROTEIN PURH"/>
    <property type="match status" value="1"/>
</dbReference>
<evidence type="ECO:0000256" key="7">
    <source>
        <dbReference type="ARBA" id="ARBA00023268"/>
    </source>
</evidence>
<comment type="pathway">
    <text evidence="1 10">Purine metabolism; IMP biosynthesis via de novo pathway; IMP from 5-formamido-1-(5-phospho-D-ribosyl)imidazole-4-carboxamide: step 1/1.</text>
</comment>
<dbReference type="SMART" id="SM00798">
    <property type="entry name" value="AICARFT_IMPCHas"/>
    <property type="match status" value="1"/>
</dbReference>
<keyword evidence="6 10" id="KW-0378">Hydrolase</keyword>
<dbReference type="InterPro" id="IPR011607">
    <property type="entry name" value="MGS-like_dom"/>
</dbReference>
<dbReference type="AlphaFoldDB" id="A0A517RHC5"/>
<dbReference type="GO" id="GO:0003937">
    <property type="term" value="F:IMP cyclohydrolase activity"/>
    <property type="evidence" value="ECO:0007669"/>
    <property type="project" value="UniProtKB-UniRule"/>
</dbReference>
<dbReference type="SMART" id="SM00851">
    <property type="entry name" value="MGS"/>
    <property type="match status" value="1"/>
</dbReference>
<dbReference type="EC" id="2.1.2.3" evidence="10"/>
<comment type="pathway">
    <text evidence="2 10">Purine metabolism; IMP biosynthesis via de novo pathway; 5-formamido-1-(5-phospho-D-ribosyl)imidazole-4-carboxamide from 5-amino-1-(5-phospho-D-ribosyl)imidazole-4-carboxamide (10-formyl THF route): step 1/1.</text>
</comment>
<accession>A0A517RHC5</accession>
<evidence type="ECO:0000256" key="3">
    <source>
        <dbReference type="ARBA" id="ARBA00007667"/>
    </source>
</evidence>
<sequence length="527" mass="57651">MSNSHPRRALVSVSDKSGLDVFVKGLAELGFEFISTGGTRRYLEEQGVNVIDISEYTGFPELMDGRVKTLHPKVHGAILGRPDLPGDAAAIQEFEIVPFELVVCNLYPFEATIAKPDVTLAEAIEQIDIGGPSMVRSAAKNHAYVGIVTSEGQYNRVLSALQAGPLTPEFRLELSAAAFEMTACYDRAVANYMSSVLPAQEGTDSRFAEQISINLVRRDQLRYGENPHQSAAFYVEKQPPAASVANAEQLNGKELSYNNFLDLDAALQIASDFDKPAAVVIKHTNPCGCATADSLAEAFEKAYAGDPVSAFGSIMSFNRPIDRETAEKLCEPNRFIEAIIAPEFDPDAFELLTTKPKWKKNVRLMKCPMMVPPQVASLDYRRVSGGLLVQEKDELRDDSTDWKVVTKREPTPQELHDLSFGWIVCRHVKSNAIVLAKDEMLLGAGAGQMSRLDSSYIAAYKAGERSKGAIVASDAFFPFRDGVDEAAKAGVTAIIQPGGSVRDEEVIEACNEHQIAMVFTGLRHFKH</sequence>
<evidence type="ECO:0000256" key="5">
    <source>
        <dbReference type="ARBA" id="ARBA00022755"/>
    </source>
</evidence>
<dbReference type="NCBIfam" id="TIGR00355">
    <property type="entry name" value="purH"/>
    <property type="match status" value="1"/>
</dbReference>
<comment type="catalytic activity">
    <reaction evidence="9 10">
        <text>IMP + H2O = 5-formamido-1-(5-phospho-D-ribosyl)imidazole-4-carboxamide</text>
        <dbReference type="Rhea" id="RHEA:18445"/>
        <dbReference type="ChEBI" id="CHEBI:15377"/>
        <dbReference type="ChEBI" id="CHEBI:58053"/>
        <dbReference type="ChEBI" id="CHEBI:58467"/>
        <dbReference type="EC" id="3.5.4.10"/>
    </reaction>
</comment>
<evidence type="ECO:0000256" key="6">
    <source>
        <dbReference type="ARBA" id="ARBA00022801"/>
    </source>
</evidence>
<keyword evidence="4 10" id="KW-0808">Transferase</keyword>
<organism evidence="12 13">
    <name type="scientific">Gimesia alba</name>
    <dbReference type="NCBI Taxonomy" id="2527973"/>
    <lineage>
        <taxon>Bacteria</taxon>
        <taxon>Pseudomonadati</taxon>
        <taxon>Planctomycetota</taxon>
        <taxon>Planctomycetia</taxon>
        <taxon>Planctomycetales</taxon>
        <taxon>Planctomycetaceae</taxon>
        <taxon>Gimesia</taxon>
    </lineage>
</organism>
<dbReference type="EC" id="3.5.4.10" evidence="10"/>
<keyword evidence="13" id="KW-1185">Reference proteome</keyword>
<dbReference type="CDD" id="cd01421">
    <property type="entry name" value="IMPCH"/>
    <property type="match status" value="1"/>
</dbReference>
<evidence type="ECO:0000256" key="2">
    <source>
        <dbReference type="ARBA" id="ARBA00004954"/>
    </source>
</evidence>
<evidence type="ECO:0000256" key="9">
    <source>
        <dbReference type="ARBA" id="ARBA00050687"/>
    </source>
</evidence>
<dbReference type="PANTHER" id="PTHR11692:SF0">
    <property type="entry name" value="BIFUNCTIONAL PURINE BIOSYNTHESIS PROTEIN ATIC"/>
    <property type="match status" value="1"/>
</dbReference>
<comment type="domain">
    <text evidence="10">The IMP cyclohydrolase activity resides in the N-terminal region.</text>
</comment>